<evidence type="ECO:0008006" key="4">
    <source>
        <dbReference type="Google" id="ProtNLM"/>
    </source>
</evidence>
<dbReference type="RefSeq" id="WP_167125069.1">
    <property type="nucleotide sequence ID" value="NZ_JAAQQR010000003.1"/>
</dbReference>
<name>A0ABX0Q6Z4_9GAMM</name>
<evidence type="ECO:0000313" key="2">
    <source>
        <dbReference type="EMBL" id="NID04963.1"/>
    </source>
</evidence>
<sequence length="163" mass="17657">MIRKTLAASLFAVTAAGFAGTAFAAEPIAERYVDASNWPAHEAGIERFANAEAKLVAGFNRICGDTFCEGEFANLRPMELRCSVDVTKSTLKQCLWTFSGSSSTVNKKTGAVTTSARLFKCKLMLAKNTPIESFYEVVDGEDPLDAKLPMSRHSVYDSINGCL</sequence>
<comment type="caution">
    <text evidence="2">The sequence shown here is derived from an EMBL/GenBank/DDBJ whole genome shotgun (WGS) entry which is preliminary data.</text>
</comment>
<evidence type="ECO:0000313" key="3">
    <source>
        <dbReference type="Proteomes" id="UP001429601"/>
    </source>
</evidence>
<dbReference type="EMBL" id="JAAQQR010000003">
    <property type="protein sequence ID" value="NID04963.1"/>
    <property type="molecule type" value="Genomic_DNA"/>
</dbReference>
<protein>
    <recommendedName>
        <fullName evidence="4">DUF3617 family protein</fullName>
    </recommendedName>
</protein>
<evidence type="ECO:0000256" key="1">
    <source>
        <dbReference type="SAM" id="SignalP"/>
    </source>
</evidence>
<keyword evidence="3" id="KW-1185">Reference proteome</keyword>
<dbReference type="Proteomes" id="UP001429601">
    <property type="component" value="Unassembled WGS sequence"/>
</dbReference>
<accession>A0ABX0Q6Z4</accession>
<feature type="signal peptide" evidence="1">
    <location>
        <begin position="1"/>
        <end position="24"/>
    </location>
</feature>
<organism evidence="2 3">
    <name type="scientific">Luteibacter jiangsuensis</name>
    <dbReference type="NCBI Taxonomy" id="637577"/>
    <lineage>
        <taxon>Bacteria</taxon>
        <taxon>Pseudomonadati</taxon>
        <taxon>Pseudomonadota</taxon>
        <taxon>Gammaproteobacteria</taxon>
        <taxon>Lysobacterales</taxon>
        <taxon>Rhodanobacteraceae</taxon>
        <taxon>Luteibacter</taxon>
    </lineage>
</organism>
<gene>
    <name evidence="2" type="ORF">HBF26_08700</name>
</gene>
<reference evidence="2 3" key="1">
    <citation type="journal article" date="2011" name="Curr. Microbiol.">
        <title>Luteibacter jiangsuensis sp. nov.: a methamidophos-degrading bacterium isolated from a methamidophos-manufacturing factory.</title>
        <authorList>
            <person name="Wang L."/>
            <person name="Wang G.L."/>
            <person name="Li S.P."/>
            <person name="Jiang J.D."/>
        </authorList>
    </citation>
    <scope>NUCLEOTIDE SEQUENCE [LARGE SCALE GENOMIC DNA]</scope>
    <source>
        <strain evidence="2 3">CGMCC 1.10133</strain>
    </source>
</reference>
<feature type="chain" id="PRO_5046325014" description="DUF3617 family protein" evidence="1">
    <location>
        <begin position="25"/>
        <end position="163"/>
    </location>
</feature>
<proteinExistence type="predicted"/>
<keyword evidence="1" id="KW-0732">Signal</keyword>